<dbReference type="EMBL" id="HBGU01025521">
    <property type="protein sequence ID" value="CAD9444048.1"/>
    <property type="molecule type" value="Transcribed_RNA"/>
</dbReference>
<evidence type="ECO:0000259" key="2">
    <source>
        <dbReference type="PROSITE" id="PS51184"/>
    </source>
</evidence>
<accession>A0A7S2D5Z6</accession>
<dbReference type="InterPro" id="IPR003347">
    <property type="entry name" value="JmjC_dom"/>
</dbReference>
<dbReference type="Gene3D" id="2.60.120.650">
    <property type="entry name" value="Cupin"/>
    <property type="match status" value="1"/>
</dbReference>
<reference evidence="3" key="1">
    <citation type="submission" date="2021-01" db="EMBL/GenBank/DDBJ databases">
        <authorList>
            <person name="Corre E."/>
            <person name="Pelletier E."/>
            <person name="Niang G."/>
            <person name="Scheremetjew M."/>
            <person name="Finn R."/>
            <person name="Kale V."/>
            <person name="Holt S."/>
            <person name="Cochrane G."/>
            <person name="Meng A."/>
            <person name="Brown T."/>
            <person name="Cohen L."/>
        </authorList>
    </citation>
    <scope>NUCLEOTIDE SEQUENCE</scope>
    <source>
        <strain evidence="3">UTEX LB 985</strain>
    </source>
</reference>
<sequence length="140" mass="14916">MIKGRKRWVLLPPSAGTGRSGGAGSEPPGAMHNQPGCVPDKKPLDAMHCDQEEGDVIWVPNYWWHETCGLDDYSIGIGALTYDGCCPAASSQVETSPCYAHKGSESYRITHIPSCLRGEMACGTLPDGEEPTAMLPVSPA</sequence>
<protein>
    <recommendedName>
        <fullName evidence="2">JmjC domain-containing protein</fullName>
    </recommendedName>
</protein>
<dbReference type="PROSITE" id="PS51184">
    <property type="entry name" value="JMJC"/>
    <property type="match status" value="1"/>
</dbReference>
<feature type="domain" description="JmjC" evidence="2">
    <location>
        <begin position="1"/>
        <end position="96"/>
    </location>
</feature>
<feature type="region of interest" description="Disordered" evidence="1">
    <location>
        <begin position="11"/>
        <end position="37"/>
    </location>
</feature>
<proteinExistence type="predicted"/>
<name>A0A7S2D5Z6_9EUKA</name>
<organism evidence="3">
    <name type="scientific">Haptolina brevifila</name>
    <dbReference type="NCBI Taxonomy" id="156173"/>
    <lineage>
        <taxon>Eukaryota</taxon>
        <taxon>Haptista</taxon>
        <taxon>Haptophyta</taxon>
        <taxon>Prymnesiophyceae</taxon>
        <taxon>Prymnesiales</taxon>
        <taxon>Prymnesiaceae</taxon>
        <taxon>Haptolina</taxon>
    </lineage>
</organism>
<evidence type="ECO:0000256" key="1">
    <source>
        <dbReference type="SAM" id="MobiDB-lite"/>
    </source>
</evidence>
<evidence type="ECO:0000313" key="3">
    <source>
        <dbReference type="EMBL" id="CAD9444048.1"/>
    </source>
</evidence>
<dbReference type="SUPFAM" id="SSF51197">
    <property type="entry name" value="Clavaminate synthase-like"/>
    <property type="match status" value="1"/>
</dbReference>
<gene>
    <name evidence="3" type="ORF">CBRE1094_LOCUS13817</name>
</gene>
<dbReference type="AlphaFoldDB" id="A0A7S2D5Z6"/>